<evidence type="ECO:0000256" key="2">
    <source>
        <dbReference type="ARBA" id="ARBA00022679"/>
    </source>
</evidence>
<dbReference type="PANTHER" id="PTHR45947:SF3">
    <property type="entry name" value="SULFOQUINOVOSYL TRANSFERASE SQD2"/>
    <property type="match status" value="1"/>
</dbReference>
<dbReference type="PANTHER" id="PTHR45947">
    <property type="entry name" value="SULFOQUINOVOSYL TRANSFERASE SQD2"/>
    <property type="match status" value="1"/>
</dbReference>
<dbReference type="Pfam" id="PF13579">
    <property type="entry name" value="Glyco_trans_4_4"/>
    <property type="match status" value="1"/>
</dbReference>
<reference evidence="5 6" key="1">
    <citation type="submission" date="2019-01" db="EMBL/GenBank/DDBJ databases">
        <title>High-quality-draft genome sequences of five non-tuberculosis mycobacteriaceae isolated from a nosocomial environment.</title>
        <authorList>
            <person name="Tiago I."/>
            <person name="Alarico S."/>
            <person name="Pereira S.G."/>
            <person name="Coelho C."/>
            <person name="Maranha A."/>
            <person name="Empadinhas N."/>
        </authorList>
    </citation>
    <scope>NUCLEOTIDE SEQUENCE [LARGE SCALE GENOMIC DNA]</scope>
    <source>
        <strain evidence="5 6">22DIII</strain>
    </source>
</reference>
<dbReference type="GO" id="GO:0016758">
    <property type="term" value="F:hexosyltransferase activity"/>
    <property type="evidence" value="ECO:0007669"/>
    <property type="project" value="TreeGrafter"/>
</dbReference>
<evidence type="ECO:0000313" key="6">
    <source>
        <dbReference type="Proteomes" id="UP000294952"/>
    </source>
</evidence>
<dbReference type="Gene3D" id="3.40.50.2000">
    <property type="entry name" value="Glycogen Phosphorylase B"/>
    <property type="match status" value="2"/>
</dbReference>
<protein>
    <submittedName>
        <fullName evidence="5">Glycosyltransferase family 1 protein</fullName>
    </submittedName>
</protein>
<evidence type="ECO:0000259" key="4">
    <source>
        <dbReference type="Pfam" id="PF13579"/>
    </source>
</evidence>
<evidence type="ECO:0000313" key="5">
    <source>
        <dbReference type="EMBL" id="TDL10057.1"/>
    </source>
</evidence>
<dbReference type="AlphaFoldDB" id="A0A4R5X9F1"/>
<dbReference type="Pfam" id="PF00534">
    <property type="entry name" value="Glycos_transf_1"/>
    <property type="match status" value="1"/>
</dbReference>
<dbReference type="Proteomes" id="UP000294952">
    <property type="component" value="Unassembled WGS sequence"/>
</dbReference>
<evidence type="ECO:0000259" key="3">
    <source>
        <dbReference type="Pfam" id="PF00534"/>
    </source>
</evidence>
<dbReference type="GO" id="GO:1903509">
    <property type="term" value="P:liposaccharide metabolic process"/>
    <property type="evidence" value="ECO:0007669"/>
    <property type="project" value="UniProtKB-ARBA"/>
</dbReference>
<dbReference type="EMBL" id="SDLP01000002">
    <property type="protein sequence ID" value="TDL10057.1"/>
    <property type="molecule type" value="Genomic_DNA"/>
</dbReference>
<proteinExistence type="predicted"/>
<feature type="domain" description="Glycosyl transferase family 1" evidence="3">
    <location>
        <begin position="194"/>
        <end position="363"/>
    </location>
</feature>
<dbReference type="CDD" id="cd03801">
    <property type="entry name" value="GT4_PimA-like"/>
    <property type="match status" value="1"/>
</dbReference>
<accession>A0A4R5X9F1</accession>
<keyword evidence="2 5" id="KW-0808">Transferase</keyword>
<evidence type="ECO:0000256" key="1">
    <source>
        <dbReference type="ARBA" id="ARBA00022676"/>
    </source>
</evidence>
<keyword evidence="1" id="KW-0328">Glycosyltransferase</keyword>
<dbReference type="GO" id="GO:0008610">
    <property type="term" value="P:lipid biosynthetic process"/>
    <property type="evidence" value="ECO:0007669"/>
    <property type="project" value="UniProtKB-ARBA"/>
</dbReference>
<dbReference type="InterPro" id="IPR050194">
    <property type="entry name" value="Glycosyltransferase_grp1"/>
</dbReference>
<dbReference type="RefSeq" id="WP_133413437.1">
    <property type="nucleotide sequence ID" value="NZ_CALTXN010000014.1"/>
</dbReference>
<name>A0A4R5X9F1_9MYCO</name>
<sequence length="386" mass="41927">MTSSEHNQPAPSRKVLLLAKRFPPLAGGIAQYSHQVARAYARHGLDVVVVTQSQSDPGWSDDVEFNTLRVLNVGSGSQLVAFAKFMMAVIRVNRGEKFSFVHATTWKMGIVARLLMRQIPLVVTVHGREVLNTSRLLTPVMRNVLKHAWLLFAVSSATLAVTRDALGTQLPLGNWLVRYNGLTFPQEAAEAQPRPLRPERLELLSLSRLVPRKNIGASLRAFAALRDQELRPMRLRIVGDGSDRAALQAEAAALGLDDSVEFLGYVDDDEVPRLYEATDIFLHPHTHLGEGNDFEGFGISIADAMSFGCASVVGQAGGPAELITDGIDGRLVDGLDEAAILAAIRKYVVDDAERASVGSAAKKSALERFSWDLHVEPALGPVTGAR</sequence>
<dbReference type="GO" id="GO:1901137">
    <property type="term" value="P:carbohydrate derivative biosynthetic process"/>
    <property type="evidence" value="ECO:0007669"/>
    <property type="project" value="UniProtKB-ARBA"/>
</dbReference>
<organism evidence="5 6">
    <name type="scientific">Mycolicibacterium obuense</name>
    <dbReference type="NCBI Taxonomy" id="1807"/>
    <lineage>
        <taxon>Bacteria</taxon>
        <taxon>Bacillati</taxon>
        <taxon>Actinomycetota</taxon>
        <taxon>Actinomycetes</taxon>
        <taxon>Mycobacteriales</taxon>
        <taxon>Mycobacteriaceae</taxon>
        <taxon>Mycolicibacterium</taxon>
    </lineage>
</organism>
<gene>
    <name evidence="5" type="ORF">EUA04_08960</name>
</gene>
<comment type="caution">
    <text evidence="5">The sequence shown here is derived from an EMBL/GenBank/DDBJ whole genome shotgun (WGS) entry which is preliminary data.</text>
</comment>
<dbReference type="SUPFAM" id="SSF53756">
    <property type="entry name" value="UDP-Glycosyltransferase/glycogen phosphorylase"/>
    <property type="match status" value="1"/>
</dbReference>
<feature type="domain" description="Glycosyltransferase subfamily 4-like N-terminal" evidence="4">
    <location>
        <begin position="27"/>
        <end position="163"/>
    </location>
</feature>
<dbReference type="InterPro" id="IPR001296">
    <property type="entry name" value="Glyco_trans_1"/>
</dbReference>
<dbReference type="InterPro" id="IPR028098">
    <property type="entry name" value="Glyco_trans_4-like_N"/>
</dbReference>